<dbReference type="SUPFAM" id="SSF51735">
    <property type="entry name" value="NAD(P)-binding Rossmann-fold domains"/>
    <property type="match status" value="1"/>
</dbReference>
<dbReference type="Gene3D" id="3.10.450.50">
    <property type="match status" value="1"/>
</dbReference>
<dbReference type="OrthoDB" id="2834745at2759"/>
<dbReference type="InterPro" id="IPR032710">
    <property type="entry name" value="NTF2-like_dom_sf"/>
</dbReference>
<evidence type="ECO:0000313" key="1">
    <source>
        <dbReference type="EMBL" id="KAF7368460.1"/>
    </source>
</evidence>
<dbReference type="Gene3D" id="3.40.50.720">
    <property type="entry name" value="NAD(P)-binding Rossmann-like Domain"/>
    <property type="match status" value="1"/>
</dbReference>
<dbReference type="SUPFAM" id="SSF54427">
    <property type="entry name" value="NTF2-like"/>
    <property type="match status" value="1"/>
</dbReference>
<proteinExistence type="predicted"/>
<dbReference type="InterPro" id="IPR036291">
    <property type="entry name" value="NAD(P)-bd_dom_sf"/>
</dbReference>
<evidence type="ECO:0000313" key="2">
    <source>
        <dbReference type="Proteomes" id="UP000620124"/>
    </source>
</evidence>
<sequence>MAKFTLTKKYVEDIFAGGPAGFSIIDPDVKWIVASETKDPGRLTGIYNLSSWLQEVRAPLVSRLKDGKLEITPTSIDVVGNKAIVEIAGTATQLNGKPYNNRYAWFLIFSEEGKSKLKFQAPGLFYTPLQPSSREDNGMEGWGLGAVPLHGRVGQPAEIGEAYVLLAGPGGNYITGTVIHVNGGVHIGGA</sequence>
<organism evidence="1 2">
    <name type="scientific">Mycena venus</name>
    <dbReference type="NCBI Taxonomy" id="2733690"/>
    <lineage>
        <taxon>Eukaryota</taxon>
        <taxon>Fungi</taxon>
        <taxon>Dikarya</taxon>
        <taxon>Basidiomycota</taxon>
        <taxon>Agaricomycotina</taxon>
        <taxon>Agaricomycetes</taxon>
        <taxon>Agaricomycetidae</taxon>
        <taxon>Agaricales</taxon>
        <taxon>Marasmiineae</taxon>
        <taxon>Mycenaceae</taxon>
        <taxon>Mycena</taxon>
    </lineage>
</organism>
<protein>
    <submittedName>
        <fullName evidence="1">NAD(P)-binding protein</fullName>
    </submittedName>
</protein>
<dbReference type="Pfam" id="PF13561">
    <property type="entry name" value="adh_short_C2"/>
    <property type="match status" value="1"/>
</dbReference>
<reference evidence="1" key="1">
    <citation type="submission" date="2020-05" db="EMBL/GenBank/DDBJ databases">
        <title>Mycena genomes resolve the evolution of fungal bioluminescence.</title>
        <authorList>
            <person name="Tsai I.J."/>
        </authorList>
    </citation>
    <scope>NUCLEOTIDE SEQUENCE</scope>
    <source>
        <strain evidence="1">CCC161011</strain>
    </source>
</reference>
<dbReference type="AlphaFoldDB" id="A0A8H6YWN4"/>
<dbReference type="Proteomes" id="UP000620124">
    <property type="component" value="Unassembled WGS sequence"/>
</dbReference>
<comment type="caution">
    <text evidence="1">The sequence shown here is derived from an EMBL/GenBank/DDBJ whole genome shotgun (WGS) entry which is preliminary data.</text>
</comment>
<dbReference type="EMBL" id="JACAZI010000002">
    <property type="protein sequence ID" value="KAF7368460.1"/>
    <property type="molecule type" value="Genomic_DNA"/>
</dbReference>
<keyword evidence="2" id="KW-1185">Reference proteome</keyword>
<accession>A0A8H6YWN4</accession>
<name>A0A8H6YWN4_9AGAR</name>
<dbReference type="InterPro" id="IPR002347">
    <property type="entry name" value="SDR_fam"/>
</dbReference>
<gene>
    <name evidence="1" type="ORF">MVEN_00169100</name>
</gene>